<dbReference type="SUPFAM" id="SSF53927">
    <property type="entry name" value="Cytidine deaminase-like"/>
    <property type="match status" value="1"/>
</dbReference>
<reference evidence="2" key="1">
    <citation type="submission" date="2022-11" db="EMBL/GenBank/DDBJ databases">
        <title>Genome Sequence of Cubamyces cubensis.</title>
        <authorList>
            <person name="Buettner E."/>
        </authorList>
    </citation>
    <scope>NUCLEOTIDE SEQUENCE</scope>
    <source>
        <strain evidence="2">MPL-01</strain>
    </source>
</reference>
<evidence type="ECO:0000313" key="2">
    <source>
        <dbReference type="EMBL" id="KAJ8481592.1"/>
    </source>
</evidence>
<dbReference type="GO" id="GO:0006139">
    <property type="term" value="P:nucleobase-containing compound metabolic process"/>
    <property type="evidence" value="ECO:0007669"/>
    <property type="project" value="UniProtKB-ARBA"/>
</dbReference>
<evidence type="ECO:0000256" key="1">
    <source>
        <dbReference type="SAM" id="SignalP"/>
    </source>
</evidence>
<proteinExistence type="predicted"/>
<protein>
    <recommendedName>
        <fullName evidence="4">CMP/dCMP-type deaminase domain-containing protein</fullName>
    </recommendedName>
</protein>
<dbReference type="Gene3D" id="3.40.140.10">
    <property type="entry name" value="Cytidine Deaminase, domain 2"/>
    <property type="match status" value="1"/>
</dbReference>
<gene>
    <name evidence="2" type="ORF">ONZ51_g5885</name>
</gene>
<dbReference type="EMBL" id="JAPEVG010000133">
    <property type="protein sequence ID" value="KAJ8481592.1"/>
    <property type="molecule type" value="Genomic_DNA"/>
</dbReference>
<evidence type="ECO:0008006" key="4">
    <source>
        <dbReference type="Google" id="ProtNLM"/>
    </source>
</evidence>
<feature type="signal peptide" evidence="1">
    <location>
        <begin position="1"/>
        <end position="20"/>
    </location>
</feature>
<dbReference type="Proteomes" id="UP001215151">
    <property type="component" value="Unassembled WGS sequence"/>
</dbReference>
<organism evidence="2 3">
    <name type="scientific">Trametes cubensis</name>
    <dbReference type="NCBI Taxonomy" id="1111947"/>
    <lineage>
        <taxon>Eukaryota</taxon>
        <taxon>Fungi</taxon>
        <taxon>Dikarya</taxon>
        <taxon>Basidiomycota</taxon>
        <taxon>Agaricomycotina</taxon>
        <taxon>Agaricomycetes</taxon>
        <taxon>Polyporales</taxon>
        <taxon>Polyporaceae</taxon>
        <taxon>Trametes</taxon>
    </lineage>
</organism>
<sequence length="230" mass="24404">MPYSFCASIALVFALALVLAGTCTQPVSGHQHHRHAFSPSLESIVALPTLSINSVPIAVREGWMRRANAALAELASPCTFSAFASVIVNHTASDAGELVCIGVNSNVNTGPYKFTPKQAQAAFADLSLYTNAESCPMCASAIRWSGFREYIYGTSIATLISLGWAQIRIPSIDVFERSFDLPNPSRLIAGVLTNETDPFFSWQFDPSAPCPAGCARVGATCRLVEAAGGA</sequence>
<accession>A0AAD7TT33</accession>
<dbReference type="GO" id="GO:0003824">
    <property type="term" value="F:catalytic activity"/>
    <property type="evidence" value="ECO:0007669"/>
    <property type="project" value="InterPro"/>
</dbReference>
<name>A0AAD7TT33_9APHY</name>
<evidence type="ECO:0000313" key="3">
    <source>
        <dbReference type="Proteomes" id="UP001215151"/>
    </source>
</evidence>
<feature type="chain" id="PRO_5042267908" description="CMP/dCMP-type deaminase domain-containing protein" evidence="1">
    <location>
        <begin position="21"/>
        <end position="230"/>
    </location>
</feature>
<keyword evidence="1" id="KW-0732">Signal</keyword>
<keyword evidence="3" id="KW-1185">Reference proteome</keyword>
<dbReference type="AlphaFoldDB" id="A0AAD7TT33"/>
<dbReference type="InterPro" id="IPR016193">
    <property type="entry name" value="Cytidine_deaminase-like"/>
</dbReference>
<comment type="caution">
    <text evidence="2">The sequence shown here is derived from an EMBL/GenBank/DDBJ whole genome shotgun (WGS) entry which is preliminary data.</text>
</comment>